<keyword evidence="3" id="KW-1003">Cell membrane</keyword>
<dbReference type="OrthoDB" id="92598at2"/>
<dbReference type="AlphaFoldDB" id="A0A540WDB4"/>
<name>A0A540WDB4_9ACTN</name>
<dbReference type="PANTHER" id="PTHR30614:SF0">
    <property type="entry name" value="L-CYSTINE TRANSPORT SYSTEM PERMEASE PROTEIN TCYL"/>
    <property type="match status" value="1"/>
</dbReference>
<evidence type="ECO:0000313" key="11">
    <source>
        <dbReference type="Proteomes" id="UP000319103"/>
    </source>
</evidence>
<dbReference type="EMBL" id="VIGB01000003">
    <property type="protein sequence ID" value="TQF06942.1"/>
    <property type="molecule type" value="Genomic_DNA"/>
</dbReference>
<evidence type="ECO:0000256" key="4">
    <source>
        <dbReference type="ARBA" id="ARBA00022692"/>
    </source>
</evidence>
<dbReference type="Proteomes" id="UP000319103">
    <property type="component" value="Unassembled WGS sequence"/>
</dbReference>
<dbReference type="SUPFAM" id="SSF161098">
    <property type="entry name" value="MetI-like"/>
    <property type="match status" value="1"/>
</dbReference>
<dbReference type="CDD" id="cd06261">
    <property type="entry name" value="TM_PBP2"/>
    <property type="match status" value="1"/>
</dbReference>
<feature type="transmembrane region" description="Helical" evidence="8">
    <location>
        <begin position="78"/>
        <end position="100"/>
    </location>
</feature>
<evidence type="ECO:0000259" key="9">
    <source>
        <dbReference type="PROSITE" id="PS50928"/>
    </source>
</evidence>
<dbReference type="PROSITE" id="PS50928">
    <property type="entry name" value="ABC_TM1"/>
    <property type="match status" value="1"/>
</dbReference>
<comment type="caution">
    <text evidence="10">The sequence shown here is derived from an EMBL/GenBank/DDBJ whole genome shotgun (WGS) entry which is preliminary data.</text>
</comment>
<dbReference type="GO" id="GO:0006865">
    <property type="term" value="P:amino acid transport"/>
    <property type="evidence" value="ECO:0007669"/>
    <property type="project" value="UniProtKB-KW"/>
</dbReference>
<sequence length="300" mass="32122">MAMPQDILPATNAAPAEPAPDPAAAIVVRRRPGRLLAGALVALLVLAVLDSLVRNAAFQWAVVGHYFTSAAILDGLLLTLWLTAVTLALGFLLGTGLAVLRMSDNPVLRRVSWAYIWVFRSTPPLVQLLFFFNIGALYPTLSLRIPFGGPELAHVRTVNLLGPTVTAVVGLTLLEAAFAAEVVRGGILSVERGQLEAAQSLGLGRLRVLRRIVLPQAMRSIVPAAGNMLIGALKGTSIVSVLAVHDLLYSVQLVYNQTYQIIPLLTVATLWYLAVTSVLAVGQHYLERYYARGHRPGGAA</sequence>
<evidence type="ECO:0000256" key="3">
    <source>
        <dbReference type="ARBA" id="ARBA00022475"/>
    </source>
</evidence>
<evidence type="ECO:0000256" key="6">
    <source>
        <dbReference type="ARBA" id="ARBA00022989"/>
    </source>
</evidence>
<dbReference type="InterPro" id="IPR043429">
    <property type="entry name" value="ArtM/GltK/GlnP/TcyL/YhdX-like"/>
</dbReference>
<keyword evidence="7 8" id="KW-0472">Membrane</keyword>
<protein>
    <submittedName>
        <fullName evidence="10">Amino acid ABC transporter permease</fullName>
    </submittedName>
</protein>
<reference evidence="10 11" key="1">
    <citation type="submission" date="2019-06" db="EMBL/GenBank/DDBJ databases">
        <title>Description of Kitasatospora acidophila sp. nov. isolated from pine grove soil, and reclassification of Streptomyces novaecaesareae to Kitasatospora novaeceasareae comb. nov.</title>
        <authorList>
            <person name="Kim M.J."/>
        </authorList>
    </citation>
    <scope>NUCLEOTIDE SEQUENCE [LARGE SCALE GENOMIC DNA]</scope>
    <source>
        <strain evidence="10 11">MMS16-CNU292</strain>
    </source>
</reference>
<keyword evidence="5" id="KW-0029">Amino-acid transport</keyword>
<keyword evidence="2 8" id="KW-0813">Transport</keyword>
<evidence type="ECO:0000313" key="10">
    <source>
        <dbReference type="EMBL" id="TQF06942.1"/>
    </source>
</evidence>
<dbReference type="InterPro" id="IPR035906">
    <property type="entry name" value="MetI-like_sf"/>
</dbReference>
<dbReference type="RefSeq" id="WP_141637347.1">
    <property type="nucleotide sequence ID" value="NZ_VIGB01000003.1"/>
</dbReference>
<dbReference type="NCBIfam" id="TIGR01726">
    <property type="entry name" value="HEQRo_perm_3TM"/>
    <property type="match status" value="1"/>
</dbReference>
<evidence type="ECO:0000256" key="1">
    <source>
        <dbReference type="ARBA" id="ARBA00004651"/>
    </source>
</evidence>
<gene>
    <name evidence="10" type="ORF">E6W39_38070</name>
</gene>
<evidence type="ECO:0000256" key="8">
    <source>
        <dbReference type="RuleBase" id="RU363032"/>
    </source>
</evidence>
<feature type="transmembrane region" description="Helical" evidence="8">
    <location>
        <begin position="112"/>
        <end position="138"/>
    </location>
</feature>
<feature type="transmembrane region" description="Helical" evidence="8">
    <location>
        <begin position="158"/>
        <end position="183"/>
    </location>
</feature>
<evidence type="ECO:0000256" key="5">
    <source>
        <dbReference type="ARBA" id="ARBA00022970"/>
    </source>
</evidence>
<feature type="transmembrane region" description="Helical" evidence="8">
    <location>
        <begin position="228"/>
        <end position="249"/>
    </location>
</feature>
<proteinExistence type="inferred from homology"/>
<comment type="similarity">
    <text evidence="8">Belongs to the binding-protein-dependent transport system permease family.</text>
</comment>
<evidence type="ECO:0000256" key="2">
    <source>
        <dbReference type="ARBA" id="ARBA00022448"/>
    </source>
</evidence>
<comment type="subcellular location">
    <subcellularLocation>
        <location evidence="1 8">Cell membrane</location>
        <topology evidence="1 8">Multi-pass membrane protein</topology>
    </subcellularLocation>
</comment>
<dbReference type="InterPro" id="IPR000515">
    <property type="entry name" value="MetI-like"/>
</dbReference>
<organism evidence="10 11">
    <name type="scientific">Kitasatospora acidiphila</name>
    <dbReference type="NCBI Taxonomy" id="2567942"/>
    <lineage>
        <taxon>Bacteria</taxon>
        <taxon>Bacillati</taxon>
        <taxon>Actinomycetota</taxon>
        <taxon>Actinomycetes</taxon>
        <taxon>Kitasatosporales</taxon>
        <taxon>Streptomycetaceae</taxon>
        <taxon>Kitasatospora</taxon>
    </lineage>
</organism>
<evidence type="ECO:0000256" key="7">
    <source>
        <dbReference type="ARBA" id="ARBA00023136"/>
    </source>
</evidence>
<feature type="transmembrane region" description="Helical" evidence="8">
    <location>
        <begin position="35"/>
        <end position="58"/>
    </location>
</feature>
<feature type="domain" description="ABC transmembrane type-1" evidence="9">
    <location>
        <begin position="76"/>
        <end position="280"/>
    </location>
</feature>
<dbReference type="GO" id="GO:0043190">
    <property type="term" value="C:ATP-binding cassette (ABC) transporter complex"/>
    <property type="evidence" value="ECO:0007669"/>
    <property type="project" value="InterPro"/>
</dbReference>
<dbReference type="Pfam" id="PF00528">
    <property type="entry name" value="BPD_transp_1"/>
    <property type="match status" value="1"/>
</dbReference>
<feature type="transmembrane region" description="Helical" evidence="8">
    <location>
        <begin position="261"/>
        <end position="282"/>
    </location>
</feature>
<dbReference type="Gene3D" id="1.10.3720.10">
    <property type="entry name" value="MetI-like"/>
    <property type="match status" value="1"/>
</dbReference>
<accession>A0A540WDB4</accession>
<keyword evidence="11" id="KW-1185">Reference proteome</keyword>
<keyword evidence="6 8" id="KW-1133">Transmembrane helix</keyword>
<dbReference type="InterPro" id="IPR010065">
    <property type="entry name" value="AA_ABC_transptr_permease_3TM"/>
</dbReference>
<dbReference type="GO" id="GO:0022857">
    <property type="term" value="F:transmembrane transporter activity"/>
    <property type="evidence" value="ECO:0007669"/>
    <property type="project" value="InterPro"/>
</dbReference>
<keyword evidence="4 8" id="KW-0812">Transmembrane</keyword>
<dbReference type="PANTHER" id="PTHR30614">
    <property type="entry name" value="MEMBRANE COMPONENT OF AMINO ACID ABC TRANSPORTER"/>
    <property type="match status" value="1"/>
</dbReference>